<gene>
    <name evidence="1" type="ORF">PanWU01x14_297170</name>
</gene>
<feature type="non-terminal residue" evidence="1">
    <location>
        <position position="1"/>
    </location>
</feature>
<dbReference type="AlphaFoldDB" id="A0A2P5AVC8"/>
<sequence>LRIITFHVLIACFFNNTALRFFGKRNQLLGPQKTFSWLSHFFGYYSTSIKQAVHDPKRLRNDIYCIVMVRFTNNTTLRFSCQRNQFFGSPVTFRGYLSHFYGFHCTRIHLIVTNQGRIINETDFILVI</sequence>
<organism evidence="1 2">
    <name type="scientific">Parasponia andersonii</name>
    <name type="common">Sponia andersonii</name>
    <dbReference type="NCBI Taxonomy" id="3476"/>
    <lineage>
        <taxon>Eukaryota</taxon>
        <taxon>Viridiplantae</taxon>
        <taxon>Streptophyta</taxon>
        <taxon>Embryophyta</taxon>
        <taxon>Tracheophyta</taxon>
        <taxon>Spermatophyta</taxon>
        <taxon>Magnoliopsida</taxon>
        <taxon>eudicotyledons</taxon>
        <taxon>Gunneridae</taxon>
        <taxon>Pentapetalae</taxon>
        <taxon>rosids</taxon>
        <taxon>fabids</taxon>
        <taxon>Rosales</taxon>
        <taxon>Cannabaceae</taxon>
        <taxon>Parasponia</taxon>
    </lineage>
</organism>
<reference evidence="2" key="1">
    <citation type="submission" date="2016-06" db="EMBL/GenBank/DDBJ databases">
        <title>Parallel loss of symbiosis genes in relatives of nitrogen-fixing non-legume Parasponia.</title>
        <authorList>
            <person name="Van Velzen R."/>
            <person name="Holmer R."/>
            <person name="Bu F."/>
            <person name="Rutten L."/>
            <person name="Van Zeijl A."/>
            <person name="Liu W."/>
            <person name="Santuari L."/>
            <person name="Cao Q."/>
            <person name="Sharma T."/>
            <person name="Shen D."/>
            <person name="Roswanjaya Y."/>
            <person name="Wardhani T."/>
            <person name="Kalhor M.S."/>
            <person name="Jansen J."/>
            <person name="Van den Hoogen J."/>
            <person name="Gungor B."/>
            <person name="Hartog M."/>
            <person name="Hontelez J."/>
            <person name="Verver J."/>
            <person name="Yang W.-C."/>
            <person name="Schijlen E."/>
            <person name="Repin R."/>
            <person name="Schilthuizen M."/>
            <person name="Schranz E."/>
            <person name="Heidstra R."/>
            <person name="Miyata K."/>
            <person name="Fedorova E."/>
            <person name="Kohlen W."/>
            <person name="Bisseling T."/>
            <person name="Smit S."/>
            <person name="Geurts R."/>
        </authorList>
    </citation>
    <scope>NUCLEOTIDE SEQUENCE [LARGE SCALE GENOMIC DNA]</scope>
    <source>
        <strain evidence="2">cv. WU1-14</strain>
    </source>
</reference>
<dbReference type="EMBL" id="JXTB01000437">
    <property type="protein sequence ID" value="PON40475.1"/>
    <property type="molecule type" value="Genomic_DNA"/>
</dbReference>
<protein>
    <submittedName>
        <fullName evidence="1">Uncharacterized protein</fullName>
    </submittedName>
</protein>
<proteinExistence type="predicted"/>
<comment type="caution">
    <text evidence="1">The sequence shown here is derived from an EMBL/GenBank/DDBJ whole genome shotgun (WGS) entry which is preliminary data.</text>
</comment>
<accession>A0A2P5AVC8</accession>
<keyword evidence="2" id="KW-1185">Reference proteome</keyword>
<dbReference type="OrthoDB" id="10296399at2759"/>
<name>A0A2P5AVC8_PARAD</name>
<evidence type="ECO:0000313" key="1">
    <source>
        <dbReference type="EMBL" id="PON40475.1"/>
    </source>
</evidence>
<evidence type="ECO:0000313" key="2">
    <source>
        <dbReference type="Proteomes" id="UP000237105"/>
    </source>
</evidence>
<dbReference type="Proteomes" id="UP000237105">
    <property type="component" value="Unassembled WGS sequence"/>
</dbReference>